<dbReference type="Gene3D" id="3.90.660.10">
    <property type="match status" value="1"/>
</dbReference>
<name>A0A3N1HTD2_9ACTN</name>
<dbReference type="InParanoid" id="A0A3N1HTD2"/>
<proteinExistence type="predicted"/>
<dbReference type="SUPFAM" id="SSF51905">
    <property type="entry name" value="FAD/NAD(P)-binding domain"/>
    <property type="match status" value="1"/>
</dbReference>
<feature type="domain" description="Amine oxidase" evidence="2">
    <location>
        <begin position="128"/>
        <end position="318"/>
    </location>
</feature>
<dbReference type="OrthoDB" id="5792777at2"/>
<feature type="region of interest" description="Disordered" evidence="1">
    <location>
        <begin position="1"/>
        <end position="20"/>
    </location>
</feature>
<organism evidence="3 4">
    <name type="scientific">Pseudokineococcus lusitanus</name>
    <dbReference type="NCBI Taxonomy" id="763993"/>
    <lineage>
        <taxon>Bacteria</taxon>
        <taxon>Bacillati</taxon>
        <taxon>Actinomycetota</taxon>
        <taxon>Actinomycetes</taxon>
        <taxon>Kineosporiales</taxon>
        <taxon>Kineosporiaceae</taxon>
        <taxon>Pseudokineococcus</taxon>
    </lineage>
</organism>
<accession>A0A3N1HTD2</accession>
<dbReference type="InterPro" id="IPR002937">
    <property type="entry name" value="Amino_oxidase"/>
</dbReference>
<dbReference type="Pfam" id="PF13450">
    <property type="entry name" value="NAD_binding_8"/>
    <property type="match status" value="1"/>
</dbReference>
<reference evidence="3 4" key="1">
    <citation type="journal article" date="2015" name="Stand. Genomic Sci.">
        <title>Genomic Encyclopedia of Bacterial and Archaeal Type Strains, Phase III: the genomes of soil and plant-associated and newly described type strains.</title>
        <authorList>
            <person name="Whitman W.B."/>
            <person name="Woyke T."/>
            <person name="Klenk H.P."/>
            <person name="Zhou Y."/>
            <person name="Lilburn T.G."/>
            <person name="Beck B.J."/>
            <person name="De Vos P."/>
            <person name="Vandamme P."/>
            <person name="Eisen J.A."/>
            <person name="Garrity G."/>
            <person name="Hugenholtz P."/>
            <person name="Kyrpides N.C."/>
        </authorList>
    </citation>
    <scope>NUCLEOTIDE SEQUENCE [LARGE SCALE GENOMIC DNA]</scope>
    <source>
        <strain evidence="3 4">CECT 7306</strain>
    </source>
</reference>
<protein>
    <recommendedName>
        <fullName evidence="2">Amine oxidase domain-containing protein</fullName>
    </recommendedName>
</protein>
<dbReference type="Gene3D" id="3.50.50.60">
    <property type="entry name" value="FAD/NAD(P)-binding domain"/>
    <property type="match status" value="1"/>
</dbReference>
<dbReference type="PANTHER" id="PTHR16128">
    <property type="entry name" value="FAD/NAD(P)-BINDING OXIDOREDUCTASE FAMILY PROTEIN"/>
    <property type="match status" value="1"/>
</dbReference>
<dbReference type="Pfam" id="PF01593">
    <property type="entry name" value="Amino_oxidase"/>
    <property type="match status" value="1"/>
</dbReference>
<evidence type="ECO:0000256" key="1">
    <source>
        <dbReference type="SAM" id="MobiDB-lite"/>
    </source>
</evidence>
<keyword evidence="4" id="KW-1185">Reference proteome</keyword>
<sequence length="375" mass="38147">MTPSGSPPTSDPSSDAVDGTGWDDGTVVVVGAGIAGLACAAALRTGGADVVVLDRGRQPGGRLGLRRTGGGQGDDGRRVVDVGAAYAVPRDTAFAALAASWEDRGLAHPWTDTLDALERGDDGRVTRTSKTGPVRWAAPGGLRSLTDDLAAALADDGVPVRRHDVRTVDRVGPAGDGGGPGRLVVDGVPCRAVVLAMPDPQAVRLCGPGVAAEVAPLRARSWSPVVTVWARWDEAWWPPMDAAFVNGSDTVELVADDGRRRGDGAAVLVAHSTADLARAHLGEPEGAVAPVLAELGALLGDPAAGAPPAPVEQGAQRWTFARPDEGREETSWLSGGLGVCGDAWGPRPGVEQAWLSGTALGARLAAAVAAGTDRS</sequence>
<comment type="caution">
    <text evidence="3">The sequence shown here is derived from an EMBL/GenBank/DDBJ whole genome shotgun (WGS) entry which is preliminary data.</text>
</comment>
<feature type="compositionally biased region" description="Low complexity" evidence="1">
    <location>
        <begin position="11"/>
        <end position="20"/>
    </location>
</feature>
<dbReference type="RefSeq" id="WP_123378384.1">
    <property type="nucleotide sequence ID" value="NZ_RJKN01000001.1"/>
</dbReference>
<dbReference type="EMBL" id="RJKN01000001">
    <property type="protein sequence ID" value="ROP45652.1"/>
    <property type="molecule type" value="Genomic_DNA"/>
</dbReference>
<gene>
    <name evidence="3" type="ORF">EDC03_0257</name>
</gene>
<feature type="compositionally biased region" description="Pro residues" evidence="1">
    <location>
        <begin position="1"/>
        <end position="10"/>
    </location>
</feature>
<dbReference type="Proteomes" id="UP000276232">
    <property type="component" value="Unassembled WGS sequence"/>
</dbReference>
<evidence type="ECO:0000313" key="4">
    <source>
        <dbReference type="Proteomes" id="UP000276232"/>
    </source>
</evidence>
<evidence type="ECO:0000259" key="2">
    <source>
        <dbReference type="Pfam" id="PF01593"/>
    </source>
</evidence>
<dbReference type="GO" id="GO:0016491">
    <property type="term" value="F:oxidoreductase activity"/>
    <property type="evidence" value="ECO:0007669"/>
    <property type="project" value="InterPro"/>
</dbReference>
<dbReference type="PANTHER" id="PTHR16128:SF5">
    <property type="entry name" value="FAD_NAD(P)-BINDING OXIDOREDUCTASE FAMILY PROTEIN"/>
    <property type="match status" value="1"/>
</dbReference>
<dbReference type="AlphaFoldDB" id="A0A3N1HTD2"/>
<dbReference type="InterPro" id="IPR036188">
    <property type="entry name" value="FAD/NAD-bd_sf"/>
</dbReference>
<evidence type="ECO:0000313" key="3">
    <source>
        <dbReference type="EMBL" id="ROP45652.1"/>
    </source>
</evidence>